<feature type="compositionally biased region" description="Acidic residues" evidence="1">
    <location>
        <begin position="199"/>
        <end position="212"/>
    </location>
</feature>
<name>A0A0X3BIL5_9EURY</name>
<feature type="compositionally biased region" description="Polar residues" evidence="1">
    <location>
        <begin position="157"/>
        <end position="182"/>
    </location>
</feature>
<dbReference type="KEGG" id="mema:MMAB1_0423"/>
<feature type="compositionally biased region" description="Low complexity" evidence="1">
    <location>
        <begin position="87"/>
        <end position="96"/>
    </location>
</feature>
<dbReference type="Proteomes" id="UP000069850">
    <property type="component" value="Chromosome 1"/>
</dbReference>
<dbReference type="EMBL" id="LT158599">
    <property type="protein sequence ID" value="CVK31640.1"/>
    <property type="molecule type" value="Genomic_DNA"/>
</dbReference>
<protein>
    <submittedName>
        <fullName evidence="2">Uncharacterized protein</fullName>
    </submittedName>
</protein>
<proteinExistence type="predicted"/>
<feature type="region of interest" description="Disordered" evidence="1">
    <location>
        <begin position="33"/>
        <end position="56"/>
    </location>
</feature>
<feature type="compositionally biased region" description="Low complexity" evidence="1">
    <location>
        <begin position="183"/>
        <end position="198"/>
    </location>
</feature>
<evidence type="ECO:0000313" key="2">
    <source>
        <dbReference type="EMBL" id="CVK31640.1"/>
    </source>
</evidence>
<organism evidence="2 3">
    <name type="scientific">Methanoculleus bourgensis</name>
    <dbReference type="NCBI Taxonomy" id="83986"/>
    <lineage>
        <taxon>Archaea</taxon>
        <taxon>Methanobacteriati</taxon>
        <taxon>Methanobacteriota</taxon>
        <taxon>Stenosarchaea group</taxon>
        <taxon>Methanomicrobia</taxon>
        <taxon>Methanomicrobiales</taxon>
        <taxon>Methanomicrobiaceae</taxon>
        <taxon>Methanoculleus</taxon>
    </lineage>
</organism>
<gene>
    <name evidence="2" type="ORF">MMAB1_0423</name>
</gene>
<feature type="region of interest" description="Disordered" evidence="1">
    <location>
        <begin position="70"/>
        <end position="240"/>
    </location>
</feature>
<accession>A0A0X3BIL5</accession>
<evidence type="ECO:0000313" key="3">
    <source>
        <dbReference type="Proteomes" id="UP000069850"/>
    </source>
</evidence>
<dbReference type="AlphaFoldDB" id="A0A0X3BIL5"/>
<sequence>MGLRRPNIAYAIVVLCIVTLALLALPTAGEAAPQETPELPTAPAGSTAVTPTPDQGAAGLWSKRIIQTGAAPDDAAGKEKSVTAKVPATPTAPNETEAVEPEETPTPTISKEKNVTKSKPALVTWGITPDQNATETGEPGSWTGTTTEDDNTGEAAPTSNTTTTQELTAMKNASTDNGGTALTSNTTVGESTTVTPTATEEEEDEGTDDDGGTEATPTMEKDVPPRPGATLARSHKSHHRPLVLSTHQVVSPKTTYTPGENRTTVAPATVVPRDGLIVSGVGVLLDRTPEDVALTRNGVEIANLDWLLDTAMHLGGRHPRVALEGETFTVTVTVEARNVTLAGEDPAYVVLVPPPGETGVYEITRTSEPGELRDGERAVWEFSVLTRTGRLTLEDLTLNEERQITNLTTNPEFFSFRAYALAGDQEHPSVGLSDPVIAIRPAGDGDVAGESPLPALYTLVGIHNSTLLPSETIPGAWMRDIGHDQIVTEAAGHLDALKSLGRDELTTLYAEEEMDGTEAPAAASSPLDLVVEFFSDLLGWLSGEA</sequence>
<reference evidence="2 3" key="1">
    <citation type="submission" date="2016-01" db="EMBL/GenBank/DDBJ databases">
        <authorList>
            <person name="Manzoor S."/>
        </authorList>
    </citation>
    <scope>NUCLEOTIDE SEQUENCE [LARGE SCALE GENOMIC DNA]</scope>
    <source>
        <strain evidence="2">Methanoculleus sp MAB1</strain>
    </source>
</reference>
<evidence type="ECO:0000256" key="1">
    <source>
        <dbReference type="SAM" id="MobiDB-lite"/>
    </source>
</evidence>